<protein>
    <submittedName>
        <fullName evidence="2">Ribonuclease H</fullName>
    </submittedName>
</protein>
<name>A0A2M6YPH9_9BACT</name>
<dbReference type="SUPFAM" id="SSF53098">
    <property type="entry name" value="Ribonuclease H-like"/>
    <property type="match status" value="1"/>
</dbReference>
<dbReference type="AlphaFoldDB" id="A0A2M6YPH9"/>
<dbReference type="EMBL" id="PEXA01000061">
    <property type="protein sequence ID" value="PIU33039.1"/>
    <property type="molecule type" value="Genomic_DNA"/>
</dbReference>
<organism evidence="2 3">
    <name type="scientific">Candidatus Shapirobacteria bacterium CG07_land_8_20_14_0_80_39_12</name>
    <dbReference type="NCBI Taxonomy" id="1974480"/>
    <lineage>
        <taxon>Bacteria</taxon>
        <taxon>Candidatus Shapironibacteriota</taxon>
    </lineage>
</organism>
<gene>
    <name evidence="2" type="ORF">COT04_02245</name>
</gene>
<dbReference type="InterPro" id="IPR036397">
    <property type="entry name" value="RNaseH_sf"/>
</dbReference>
<evidence type="ECO:0000313" key="2">
    <source>
        <dbReference type="EMBL" id="PIU33039.1"/>
    </source>
</evidence>
<dbReference type="InterPro" id="IPR002156">
    <property type="entry name" value="RNaseH_domain"/>
</dbReference>
<dbReference type="PROSITE" id="PS50879">
    <property type="entry name" value="RNASE_H_1"/>
    <property type="match status" value="1"/>
</dbReference>
<dbReference type="GO" id="GO:0003676">
    <property type="term" value="F:nucleic acid binding"/>
    <property type="evidence" value="ECO:0007669"/>
    <property type="project" value="InterPro"/>
</dbReference>
<evidence type="ECO:0000313" key="3">
    <source>
        <dbReference type="Proteomes" id="UP000229559"/>
    </source>
</evidence>
<comment type="caution">
    <text evidence="2">The sequence shown here is derived from an EMBL/GenBank/DDBJ whole genome shotgun (WGS) entry which is preliminary data.</text>
</comment>
<dbReference type="CDD" id="cd09279">
    <property type="entry name" value="RNase_HI_like"/>
    <property type="match status" value="1"/>
</dbReference>
<dbReference type="GO" id="GO:0004523">
    <property type="term" value="F:RNA-DNA hybrid ribonuclease activity"/>
    <property type="evidence" value="ECO:0007669"/>
    <property type="project" value="InterPro"/>
</dbReference>
<accession>A0A2M6YPH9</accession>
<reference evidence="3" key="1">
    <citation type="submission" date="2017-09" db="EMBL/GenBank/DDBJ databases">
        <title>Depth-based differentiation of microbial function through sediment-hosted aquifers and enrichment of novel symbionts in the deep terrestrial subsurface.</title>
        <authorList>
            <person name="Probst A.J."/>
            <person name="Ladd B."/>
            <person name="Jarett J.K."/>
            <person name="Geller-Mcgrath D.E."/>
            <person name="Sieber C.M.K."/>
            <person name="Emerson J.B."/>
            <person name="Anantharaman K."/>
            <person name="Thomas B.C."/>
            <person name="Malmstrom R."/>
            <person name="Stieglmeier M."/>
            <person name="Klingl A."/>
            <person name="Woyke T."/>
            <person name="Ryan C.M."/>
            <person name="Banfield J.F."/>
        </authorList>
    </citation>
    <scope>NUCLEOTIDE SEQUENCE [LARGE SCALE GENOMIC DNA]</scope>
</reference>
<dbReference type="Gene3D" id="3.30.420.10">
    <property type="entry name" value="Ribonuclease H-like superfamily/Ribonuclease H"/>
    <property type="match status" value="1"/>
</dbReference>
<dbReference type="InterPro" id="IPR012337">
    <property type="entry name" value="RNaseH-like_sf"/>
</dbReference>
<sequence>MVKVNGLNIFTDGGARGNPGPAAVGVVVKNQHGERLAGFGQFIGQATNNVAEYQAVIAALKWLLVHQETILGCQPINFYLDSTLVVNQLNGRFKIKDLKLKNLIIKIKDLEKKIAQEIFYKFIPRTKNHQADFLVNQTLDQKNF</sequence>
<dbReference type="Pfam" id="PF13456">
    <property type="entry name" value="RVT_3"/>
    <property type="match status" value="1"/>
</dbReference>
<proteinExistence type="predicted"/>
<feature type="domain" description="RNase H type-1" evidence="1">
    <location>
        <begin position="3"/>
        <end position="140"/>
    </location>
</feature>
<dbReference type="PANTHER" id="PTHR46387">
    <property type="entry name" value="POLYNUCLEOTIDYL TRANSFERASE, RIBONUCLEASE H-LIKE SUPERFAMILY PROTEIN"/>
    <property type="match status" value="1"/>
</dbReference>
<dbReference type="Proteomes" id="UP000229559">
    <property type="component" value="Unassembled WGS sequence"/>
</dbReference>
<evidence type="ECO:0000259" key="1">
    <source>
        <dbReference type="PROSITE" id="PS50879"/>
    </source>
</evidence>
<dbReference type="PANTHER" id="PTHR46387:SF2">
    <property type="entry name" value="RIBONUCLEASE HI"/>
    <property type="match status" value="1"/>
</dbReference>